<gene>
    <name evidence="2" type="ORF">SAMN05216334_12410</name>
</gene>
<dbReference type="InterPro" id="IPR006171">
    <property type="entry name" value="TOPRIM_dom"/>
</dbReference>
<dbReference type="EMBL" id="FNUX01000024">
    <property type="protein sequence ID" value="SEG06664.1"/>
    <property type="molecule type" value="Genomic_DNA"/>
</dbReference>
<name>A0A1H5X4F2_9PROT</name>
<evidence type="ECO:0000259" key="1">
    <source>
        <dbReference type="SMART" id="SM00493"/>
    </source>
</evidence>
<dbReference type="Proteomes" id="UP000236753">
    <property type="component" value="Unassembled WGS sequence"/>
</dbReference>
<reference evidence="2 3" key="1">
    <citation type="submission" date="2016-10" db="EMBL/GenBank/DDBJ databases">
        <authorList>
            <person name="de Groot N.N."/>
        </authorList>
    </citation>
    <scope>NUCLEOTIDE SEQUENCE [LARGE SCALE GENOMIC DNA]</scope>
    <source>
        <strain evidence="2 3">Nm13</strain>
    </source>
</reference>
<dbReference type="CDD" id="cd01029">
    <property type="entry name" value="TOPRIM_primases"/>
    <property type="match status" value="1"/>
</dbReference>
<organism evidence="2 3">
    <name type="scientific">Nitrosomonas ureae</name>
    <dbReference type="NCBI Taxonomy" id="44577"/>
    <lineage>
        <taxon>Bacteria</taxon>
        <taxon>Pseudomonadati</taxon>
        <taxon>Pseudomonadota</taxon>
        <taxon>Betaproteobacteria</taxon>
        <taxon>Nitrosomonadales</taxon>
        <taxon>Nitrosomonadaceae</taxon>
        <taxon>Nitrosomonas</taxon>
    </lineage>
</organism>
<dbReference type="InterPro" id="IPR043764">
    <property type="entry name" value="DUF5710"/>
</dbReference>
<protein>
    <submittedName>
        <fullName evidence="2">Antirestriction protein ArdC</fullName>
    </submittedName>
</protein>
<dbReference type="InterPro" id="IPR041459">
    <property type="entry name" value="MPTase-PolyVal"/>
</dbReference>
<dbReference type="AlphaFoldDB" id="A0A1H5X4F2"/>
<dbReference type="InterPro" id="IPR034154">
    <property type="entry name" value="TOPRIM_DnaG/twinkle"/>
</dbReference>
<proteinExistence type="predicted"/>
<dbReference type="Pfam" id="PF08401">
    <property type="entry name" value="ArdcN"/>
    <property type="match status" value="1"/>
</dbReference>
<feature type="domain" description="Toprim" evidence="1">
    <location>
        <begin position="604"/>
        <end position="686"/>
    </location>
</feature>
<dbReference type="RefSeq" id="WP_103967201.1">
    <property type="nucleotide sequence ID" value="NZ_FNUX01000024.1"/>
</dbReference>
<dbReference type="Pfam" id="PF18818">
    <property type="entry name" value="MPTase-PolyVal"/>
    <property type="match status" value="1"/>
</dbReference>
<dbReference type="SMART" id="SM00493">
    <property type="entry name" value="TOPRIM"/>
    <property type="match status" value="1"/>
</dbReference>
<evidence type="ECO:0000313" key="2">
    <source>
        <dbReference type="EMBL" id="SEG06664.1"/>
    </source>
</evidence>
<dbReference type="InterPro" id="IPR013610">
    <property type="entry name" value="ArdC_N"/>
</dbReference>
<evidence type="ECO:0000313" key="3">
    <source>
        <dbReference type="Proteomes" id="UP000236753"/>
    </source>
</evidence>
<dbReference type="GO" id="GO:0003697">
    <property type="term" value="F:single-stranded DNA binding"/>
    <property type="evidence" value="ECO:0007669"/>
    <property type="project" value="InterPro"/>
</dbReference>
<dbReference type="Pfam" id="PF18974">
    <property type="entry name" value="DUF5710"/>
    <property type="match status" value="1"/>
</dbReference>
<dbReference type="OrthoDB" id="9792687at2"/>
<sequence length="759" mass="84808">MEKIKKTFHEQIAENLIEQLKKGTAPWQKPWQPGDPLLTLPNNPTTGKNYKGINVLQLMCQGRTDPRWLTYKQAVNFGAQVRKGEKSTLVQHWKFADERIKKDDNGNPVLDSEGRQIKEQVKLERPRVFYASVFNAEQIDNLPKLEIKAPDWEPLDRAEQILQQSNAVIHHGENDRAFYRPSTDSIHLPHKHQFPTPDRYYATALHELGHWSGSETRLNRDLLHPFGSEGYAKEELRAEIASMLLGGELCIGHDPEQHAAYVCSWIKVLEEDPKEIFRAAADAEKIKDYVLSFLQQQEIVDQEEITMDQTNQQNDADSRKYLFVPYAEKDLAKAAGACWDNTAKAWYVGPEADIHTLQGWLPENVSRQQDPAMSPEAEFADLLRSHGCVVEDNHPLMDGSKHRVKVIGDKPGEKSGFYVAHLDGHPAGYFKNNRSGLETRWKAKGYSLTDEQKAALVINAAIKQQGRKAEQHEQQLKVAEAIKELLAIAPLADSEHPYLLDKNARPGDLRIVPENVDALPADSMIKIGKDWKEAKALREENPGSIVLTAGDLLLPAEDINGQTWTVQTIQPSGAKFFVTGSKKESNFYVVDSEYRGLAALDNVKAIVIAEGYATADTLSQALGAPVVAAFDSGNLSKVAQVLHDKYPQKPIVIAGDDDFTQESVNGLNPGKEKAMEAAQQVNGGVVFPTFAPYEQVSQKLSDFNDLANKSTLGIEAVKRQVGSVVEKASQQAKQDSLLKLQVHNEPKQQEIKQKRTLVR</sequence>
<dbReference type="Pfam" id="PF13362">
    <property type="entry name" value="Toprim_3"/>
    <property type="match status" value="1"/>
</dbReference>
<accession>A0A1H5X4F2</accession>